<evidence type="ECO:0000256" key="8">
    <source>
        <dbReference type="ARBA" id="ARBA00023170"/>
    </source>
</evidence>
<evidence type="ECO:0000313" key="15">
    <source>
        <dbReference type="Proteomes" id="UP000278609"/>
    </source>
</evidence>
<evidence type="ECO:0000256" key="1">
    <source>
        <dbReference type="ARBA" id="ARBA00004571"/>
    </source>
</evidence>
<dbReference type="PROSITE" id="PS52016">
    <property type="entry name" value="TONB_DEPENDENT_REC_3"/>
    <property type="match status" value="1"/>
</dbReference>
<dbReference type="InterPro" id="IPR012910">
    <property type="entry name" value="Plug_dom"/>
</dbReference>
<dbReference type="Proteomes" id="UP000278609">
    <property type="component" value="Unassembled WGS sequence"/>
</dbReference>
<protein>
    <submittedName>
        <fullName evidence="14">TonB-dependent receptor</fullName>
    </submittedName>
</protein>
<accession>A0A3P1XT66</accession>
<evidence type="ECO:0000256" key="10">
    <source>
        <dbReference type="PROSITE-ProRule" id="PRU01360"/>
    </source>
</evidence>
<comment type="similarity">
    <text evidence="10 11">Belongs to the TonB-dependent receptor family.</text>
</comment>
<dbReference type="SUPFAM" id="SSF56935">
    <property type="entry name" value="Porins"/>
    <property type="match status" value="1"/>
</dbReference>
<feature type="domain" description="TonB-dependent receptor-like beta-barrel" evidence="12">
    <location>
        <begin position="262"/>
        <end position="673"/>
    </location>
</feature>
<keyword evidence="2 10" id="KW-0813">Transport</keyword>
<keyword evidence="7 10" id="KW-0472">Membrane</keyword>
<dbReference type="PANTHER" id="PTHR30069">
    <property type="entry name" value="TONB-DEPENDENT OUTER MEMBRANE RECEPTOR"/>
    <property type="match status" value="1"/>
</dbReference>
<organism evidence="14 15">
    <name type="scientific">Tannerella forsythia</name>
    <name type="common">Bacteroides forsythus</name>
    <dbReference type="NCBI Taxonomy" id="28112"/>
    <lineage>
        <taxon>Bacteria</taxon>
        <taxon>Pseudomonadati</taxon>
        <taxon>Bacteroidota</taxon>
        <taxon>Bacteroidia</taxon>
        <taxon>Bacteroidales</taxon>
        <taxon>Tannerellaceae</taxon>
        <taxon>Tannerella</taxon>
    </lineage>
</organism>
<dbReference type="CDD" id="cd01347">
    <property type="entry name" value="ligand_gated_channel"/>
    <property type="match status" value="1"/>
</dbReference>
<dbReference type="PANTHER" id="PTHR30069:SF29">
    <property type="entry name" value="HEMOGLOBIN AND HEMOGLOBIN-HAPTOGLOBIN-BINDING PROTEIN 1-RELATED"/>
    <property type="match status" value="1"/>
</dbReference>
<dbReference type="InterPro" id="IPR037066">
    <property type="entry name" value="Plug_dom_sf"/>
</dbReference>
<evidence type="ECO:0000256" key="11">
    <source>
        <dbReference type="RuleBase" id="RU003357"/>
    </source>
</evidence>
<comment type="subcellular location">
    <subcellularLocation>
        <location evidence="1 10">Cell outer membrane</location>
        <topology evidence="1 10">Multi-pass membrane protein</topology>
    </subcellularLocation>
</comment>
<evidence type="ECO:0000256" key="4">
    <source>
        <dbReference type="ARBA" id="ARBA00022692"/>
    </source>
</evidence>
<feature type="domain" description="TonB-dependent receptor plug" evidence="13">
    <location>
        <begin position="69"/>
        <end position="172"/>
    </location>
</feature>
<dbReference type="GO" id="GO:0044718">
    <property type="term" value="P:siderophore transmembrane transport"/>
    <property type="evidence" value="ECO:0007669"/>
    <property type="project" value="TreeGrafter"/>
</dbReference>
<evidence type="ECO:0000313" key="14">
    <source>
        <dbReference type="EMBL" id="RRD61701.1"/>
    </source>
</evidence>
<dbReference type="InterPro" id="IPR036942">
    <property type="entry name" value="Beta-barrel_TonB_sf"/>
</dbReference>
<evidence type="ECO:0000256" key="5">
    <source>
        <dbReference type="ARBA" id="ARBA00022729"/>
    </source>
</evidence>
<evidence type="ECO:0000256" key="9">
    <source>
        <dbReference type="ARBA" id="ARBA00023237"/>
    </source>
</evidence>
<gene>
    <name evidence="14" type="ORF">EII40_05870</name>
</gene>
<evidence type="ECO:0000259" key="12">
    <source>
        <dbReference type="Pfam" id="PF00593"/>
    </source>
</evidence>
<dbReference type="Pfam" id="PF07715">
    <property type="entry name" value="Plug"/>
    <property type="match status" value="1"/>
</dbReference>
<keyword evidence="4 10" id="KW-0812">Transmembrane</keyword>
<dbReference type="GO" id="GO:0009279">
    <property type="term" value="C:cell outer membrane"/>
    <property type="evidence" value="ECO:0007669"/>
    <property type="project" value="UniProtKB-SubCell"/>
</dbReference>
<dbReference type="EMBL" id="RQYS01000021">
    <property type="protein sequence ID" value="RRD61701.1"/>
    <property type="molecule type" value="Genomic_DNA"/>
</dbReference>
<keyword evidence="8 14" id="KW-0675">Receptor</keyword>
<name>A0A3P1XT66_TANFO</name>
<dbReference type="AlphaFoldDB" id="A0A3P1XT66"/>
<keyword evidence="9 10" id="KW-0998">Cell outer membrane</keyword>
<proteinExistence type="inferred from homology"/>
<dbReference type="Gene3D" id="2.40.170.20">
    <property type="entry name" value="TonB-dependent receptor, beta-barrel domain"/>
    <property type="match status" value="1"/>
</dbReference>
<keyword evidence="3 10" id="KW-1134">Transmembrane beta strand</keyword>
<evidence type="ECO:0000256" key="3">
    <source>
        <dbReference type="ARBA" id="ARBA00022452"/>
    </source>
</evidence>
<comment type="caution">
    <text evidence="14">The sequence shown here is derived from an EMBL/GenBank/DDBJ whole genome shotgun (WGS) entry which is preliminary data.</text>
</comment>
<dbReference type="GO" id="GO:0015344">
    <property type="term" value="F:siderophore uptake transmembrane transporter activity"/>
    <property type="evidence" value="ECO:0007669"/>
    <property type="project" value="TreeGrafter"/>
</dbReference>
<keyword evidence="5" id="KW-0732">Signal</keyword>
<reference evidence="14 15" key="1">
    <citation type="submission" date="2018-11" db="EMBL/GenBank/DDBJ databases">
        <title>Genomes From Bacteria Associated with the Canine Oral Cavity: a Test Case for Automated Genome-Based Taxonomic Assignment.</title>
        <authorList>
            <person name="Coil D.A."/>
            <person name="Jospin G."/>
            <person name="Darling A.E."/>
            <person name="Wallis C."/>
            <person name="Davis I.J."/>
            <person name="Harris S."/>
            <person name="Eisen J.A."/>
            <person name="Holcombe L.J."/>
            <person name="O'Flynn C."/>
        </authorList>
    </citation>
    <scope>NUCLEOTIDE SEQUENCE [LARGE SCALE GENOMIC DNA]</scope>
    <source>
        <strain evidence="14 15">OH2617_COT-023</strain>
    </source>
</reference>
<dbReference type="OrthoDB" id="9764669at2"/>
<dbReference type="Gene3D" id="2.170.130.10">
    <property type="entry name" value="TonB-dependent receptor, plug domain"/>
    <property type="match status" value="1"/>
</dbReference>
<dbReference type="InterPro" id="IPR039426">
    <property type="entry name" value="TonB-dep_rcpt-like"/>
</dbReference>
<evidence type="ECO:0000259" key="13">
    <source>
        <dbReference type="Pfam" id="PF07715"/>
    </source>
</evidence>
<keyword evidence="6 11" id="KW-0798">TonB box</keyword>
<evidence type="ECO:0000256" key="6">
    <source>
        <dbReference type="ARBA" id="ARBA00023077"/>
    </source>
</evidence>
<sequence>MFRLRISSLKYIFLFYLIACITGHASQGVARLSEEQPVSWGNDDDSVAINKFNLDEVVVTATRTPKRLSQSPVITQVVTARQIEDRGLSDIKSLLTQEIPGLVFNEVGFGTSINLQGLGGKHILFLVDGERMAGETGDNIDYQRLDLNNIERIEIVQGAASALYGSQAMGGVINIITRKQKKPFSVSVSAKWAQPYERNFTDVEKDDRLRVYKRNADRPNLNADITVGGKWRKWTGKSVLSYKSADAYRLFDTDSVVKYFPEYDYTLRQPRRTMPTLVSGYGGHNFTQTITYAPTEKLSFSAKGNLYAMDKYDLSLDNKYEQNTDASGSLNAVYRLGDFSDLQVSLYADNYNRYRALELLPGQKEHIYRHRLLQPRAQYTFRVGSQHALNTGVEYLYESLYADKFEAERYQERNQRSGSLYVQDDWSVTRHFSVVAGIRADYHNAYGFNVSPKVAAIVKRFPFTLRFNYAAGYRSPNLKELYMNWDHLGMFMIYGNAALRPERNHYFSLSAEYVSEYLYAVATGYVNLFSDKIEGVWTNNQTELHYRNISSTTLAGANANVRVNPLKNLFVYATVNYLHPGRRGGVRLNTQSVLTATTRAEYAFRIGKQHVVLNVSGTLLGSKKYSVLEKIRPNHTEVEAYYTAHMPGYSLWNASATWRFSERARLTLGVDNLFDYRAEIINFNTYTGPGRNAFAAVYWSL</sequence>
<evidence type="ECO:0000256" key="7">
    <source>
        <dbReference type="ARBA" id="ARBA00023136"/>
    </source>
</evidence>
<dbReference type="Pfam" id="PF00593">
    <property type="entry name" value="TonB_dep_Rec_b-barrel"/>
    <property type="match status" value="1"/>
</dbReference>
<evidence type="ECO:0000256" key="2">
    <source>
        <dbReference type="ARBA" id="ARBA00022448"/>
    </source>
</evidence>
<dbReference type="InterPro" id="IPR000531">
    <property type="entry name" value="Beta-barrel_TonB"/>
</dbReference>